<dbReference type="EMBL" id="JACGWJ010000879">
    <property type="protein sequence ID" value="KAL0287361.1"/>
    <property type="molecule type" value="Genomic_DNA"/>
</dbReference>
<sequence>MKRLSGTIKRTPLCCDNNDSPTIIGESSEQGRGRSKTMTPTLGVPDEPLLGENHGGPNPRPEPTNLGKRLDQQGLHLKDLDGQIQDP</sequence>
<feature type="compositionally biased region" description="Basic and acidic residues" evidence="1">
    <location>
        <begin position="68"/>
        <end position="81"/>
    </location>
</feature>
<feature type="region of interest" description="Disordered" evidence="1">
    <location>
        <begin position="1"/>
        <end position="87"/>
    </location>
</feature>
<dbReference type="AlphaFoldDB" id="A0AAW2IYX1"/>
<name>A0AAW2IYX1_SESRA</name>
<accession>A0AAW2IYX1</accession>
<proteinExistence type="predicted"/>
<feature type="compositionally biased region" description="Polar residues" evidence="1">
    <location>
        <begin position="17"/>
        <end position="40"/>
    </location>
</feature>
<reference evidence="2" key="2">
    <citation type="journal article" date="2024" name="Plant">
        <title>Genomic evolution and insights into agronomic trait innovations of Sesamum species.</title>
        <authorList>
            <person name="Miao H."/>
            <person name="Wang L."/>
            <person name="Qu L."/>
            <person name="Liu H."/>
            <person name="Sun Y."/>
            <person name="Le M."/>
            <person name="Wang Q."/>
            <person name="Wei S."/>
            <person name="Zheng Y."/>
            <person name="Lin W."/>
            <person name="Duan Y."/>
            <person name="Cao H."/>
            <person name="Xiong S."/>
            <person name="Wang X."/>
            <person name="Wei L."/>
            <person name="Li C."/>
            <person name="Ma Q."/>
            <person name="Ju M."/>
            <person name="Zhao R."/>
            <person name="Li G."/>
            <person name="Mu C."/>
            <person name="Tian Q."/>
            <person name="Mei H."/>
            <person name="Zhang T."/>
            <person name="Gao T."/>
            <person name="Zhang H."/>
        </authorList>
    </citation>
    <scope>NUCLEOTIDE SEQUENCE</scope>
    <source>
        <strain evidence="2">G02</strain>
    </source>
</reference>
<evidence type="ECO:0000256" key="1">
    <source>
        <dbReference type="SAM" id="MobiDB-lite"/>
    </source>
</evidence>
<evidence type="ECO:0000313" key="2">
    <source>
        <dbReference type="EMBL" id="KAL0287361.1"/>
    </source>
</evidence>
<organism evidence="2">
    <name type="scientific">Sesamum radiatum</name>
    <name type="common">Black benniseed</name>
    <dbReference type="NCBI Taxonomy" id="300843"/>
    <lineage>
        <taxon>Eukaryota</taxon>
        <taxon>Viridiplantae</taxon>
        <taxon>Streptophyta</taxon>
        <taxon>Embryophyta</taxon>
        <taxon>Tracheophyta</taxon>
        <taxon>Spermatophyta</taxon>
        <taxon>Magnoliopsida</taxon>
        <taxon>eudicotyledons</taxon>
        <taxon>Gunneridae</taxon>
        <taxon>Pentapetalae</taxon>
        <taxon>asterids</taxon>
        <taxon>lamiids</taxon>
        <taxon>Lamiales</taxon>
        <taxon>Pedaliaceae</taxon>
        <taxon>Sesamum</taxon>
    </lineage>
</organism>
<gene>
    <name evidence="2" type="ORF">Sradi_7126700</name>
</gene>
<protein>
    <submittedName>
        <fullName evidence="2">Uncharacterized protein</fullName>
    </submittedName>
</protein>
<comment type="caution">
    <text evidence="2">The sequence shown here is derived from an EMBL/GenBank/DDBJ whole genome shotgun (WGS) entry which is preliminary data.</text>
</comment>
<reference evidence="2" key="1">
    <citation type="submission" date="2020-06" db="EMBL/GenBank/DDBJ databases">
        <authorList>
            <person name="Li T."/>
            <person name="Hu X."/>
            <person name="Zhang T."/>
            <person name="Song X."/>
            <person name="Zhang H."/>
            <person name="Dai N."/>
            <person name="Sheng W."/>
            <person name="Hou X."/>
            <person name="Wei L."/>
        </authorList>
    </citation>
    <scope>NUCLEOTIDE SEQUENCE</scope>
    <source>
        <strain evidence="2">G02</strain>
        <tissue evidence="2">Leaf</tissue>
    </source>
</reference>